<comment type="caution">
    <text evidence="1">The sequence shown here is derived from an EMBL/GenBank/DDBJ whole genome shotgun (WGS) entry which is preliminary data.</text>
</comment>
<organism evidence="1 2">
    <name type="scientific">Olivibacter jilunii</name>
    <dbReference type="NCBI Taxonomy" id="985016"/>
    <lineage>
        <taxon>Bacteria</taxon>
        <taxon>Pseudomonadati</taxon>
        <taxon>Bacteroidota</taxon>
        <taxon>Sphingobacteriia</taxon>
        <taxon>Sphingobacteriales</taxon>
        <taxon>Sphingobacteriaceae</taxon>
        <taxon>Olivibacter</taxon>
    </lineage>
</organism>
<name>A0ABW6B3H7_9SPHI</name>
<dbReference type="NCBIfam" id="TIGR00229">
    <property type="entry name" value="sensory_box"/>
    <property type="match status" value="1"/>
</dbReference>
<keyword evidence="2" id="KW-1185">Reference proteome</keyword>
<dbReference type="InterPro" id="IPR035965">
    <property type="entry name" value="PAS-like_dom_sf"/>
</dbReference>
<reference evidence="2" key="1">
    <citation type="journal article" date="2019" name="Int. J. Syst. Evol. Microbiol.">
        <title>The Global Catalogue of Microorganisms (GCM) 10K type strain sequencing project: providing services to taxonomists for standard genome sequencing and annotation.</title>
        <authorList>
            <consortium name="The Broad Institute Genomics Platform"/>
            <consortium name="The Broad Institute Genome Sequencing Center for Infectious Disease"/>
            <person name="Wu L."/>
            <person name="Ma J."/>
        </authorList>
    </citation>
    <scope>NUCLEOTIDE SEQUENCE [LARGE SCALE GENOMIC DNA]</scope>
    <source>
        <strain evidence="2">KCTC 23098</strain>
    </source>
</reference>
<evidence type="ECO:0000313" key="2">
    <source>
        <dbReference type="Proteomes" id="UP001597560"/>
    </source>
</evidence>
<dbReference type="Proteomes" id="UP001597560">
    <property type="component" value="Unassembled WGS sequence"/>
</dbReference>
<dbReference type="RefSeq" id="WP_083812330.1">
    <property type="nucleotide sequence ID" value="NZ_JAHVDN010000001.1"/>
</dbReference>
<dbReference type="EMBL" id="JBHUPA010000007">
    <property type="protein sequence ID" value="MFD2962816.1"/>
    <property type="molecule type" value="Genomic_DNA"/>
</dbReference>
<proteinExistence type="predicted"/>
<protein>
    <submittedName>
        <fullName evidence="1">PAS domain-containing protein</fullName>
    </submittedName>
</protein>
<gene>
    <name evidence="1" type="ORF">ACFS6J_13535</name>
</gene>
<dbReference type="Gene3D" id="3.30.450.20">
    <property type="entry name" value="PAS domain"/>
    <property type="match status" value="1"/>
</dbReference>
<evidence type="ECO:0000313" key="1">
    <source>
        <dbReference type="EMBL" id="MFD2962816.1"/>
    </source>
</evidence>
<dbReference type="InterPro" id="IPR000014">
    <property type="entry name" value="PAS"/>
</dbReference>
<dbReference type="SUPFAM" id="SSF55785">
    <property type="entry name" value="PYP-like sensor domain (PAS domain)"/>
    <property type="match status" value="1"/>
</dbReference>
<dbReference type="CDD" id="cd00130">
    <property type="entry name" value="PAS"/>
    <property type="match status" value="1"/>
</dbReference>
<accession>A0ABW6B3H7</accession>
<sequence length="127" mass="14313">MKRTSAPSLPDRFHEVMLRTVSPDVGHLEVDSEHQIVKVDKKAAELLGYSDVNLEGSSLWDVLCEKLPAYHYQTINMAILKRMEHVVYTTLNISGSSVCLKIMPKQQGLRITISTRIPSDFSGRTEL</sequence>